<feature type="domain" description="ATP-grasp" evidence="5">
    <location>
        <begin position="129"/>
        <end position="327"/>
    </location>
</feature>
<dbReference type="GO" id="GO:0005524">
    <property type="term" value="F:ATP binding"/>
    <property type="evidence" value="ECO:0007669"/>
    <property type="project" value="UniProtKB-UniRule"/>
</dbReference>
<dbReference type="Proteomes" id="UP000326178">
    <property type="component" value="Chromosome"/>
</dbReference>
<dbReference type="InterPro" id="IPR052032">
    <property type="entry name" value="ATP-dep_AA_Ligase"/>
</dbReference>
<dbReference type="Pfam" id="PF18130">
    <property type="entry name" value="ATPgrasp_N"/>
    <property type="match status" value="1"/>
</dbReference>
<dbReference type="Gene3D" id="3.40.50.20">
    <property type="match status" value="1"/>
</dbReference>
<keyword evidence="3 4" id="KW-0067">ATP-binding</keyword>
<dbReference type="GO" id="GO:0046872">
    <property type="term" value="F:metal ion binding"/>
    <property type="evidence" value="ECO:0007669"/>
    <property type="project" value="InterPro"/>
</dbReference>
<dbReference type="PROSITE" id="PS50975">
    <property type="entry name" value="ATP_GRASP"/>
    <property type="match status" value="1"/>
</dbReference>
<dbReference type="InterPro" id="IPR040570">
    <property type="entry name" value="LAL_C2"/>
</dbReference>
<dbReference type="InterPro" id="IPR041472">
    <property type="entry name" value="BL00235/CARNS1_N"/>
</dbReference>
<dbReference type="Pfam" id="PF18603">
    <property type="entry name" value="LAL_C2"/>
    <property type="match status" value="1"/>
</dbReference>
<evidence type="ECO:0000313" key="7">
    <source>
        <dbReference type="Proteomes" id="UP000326178"/>
    </source>
</evidence>
<proteinExistence type="predicted"/>
<evidence type="ECO:0000313" key="6">
    <source>
        <dbReference type="EMBL" id="QEU72691.1"/>
    </source>
</evidence>
<dbReference type="PANTHER" id="PTHR43585">
    <property type="entry name" value="FUMIPYRROLE BIOSYNTHESIS PROTEIN C"/>
    <property type="match status" value="1"/>
</dbReference>
<keyword evidence="7" id="KW-1185">Reference proteome</keyword>
<dbReference type="SMART" id="SM01209">
    <property type="entry name" value="GARS_A"/>
    <property type="match status" value="1"/>
</dbReference>
<keyword evidence="1" id="KW-0436">Ligase</keyword>
<dbReference type="KEGG" id="snk:CP967_12430"/>
<reference evidence="6 7" key="1">
    <citation type="submission" date="2017-09" db="EMBL/GenBank/DDBJ databases">
        <authorList>
            <person name="Lee N."/>
            <person name="Cho B.-K."/>
        </authorList>
    </citation>
    <scope>NUCLEOTIDE SEQUENCE [LARGE SCALE GENOMIC DNA]</scope>
    <source>
        <strain evidence="6 7">ATCC 12769</strain>
    </source>
</reference>
<evidence type="ECO:0000256" key="2">
    <source>
        <dbReference type="ARBA" id="ARBA00022741"/>
    </source>
</evidence>
<dbReference type="EMBL" id="CP023702">
    <property type="protein sequence ID" value="QEU72691.1"/>
    <property type="molecule type" value="Genomic_DNA"/>
</dbReference>
<dbReference type="PANTHER" id="PTHR43585:SF2">
    <property type="entry name" value="ATP-GRASP ENZYME FSQD"/>
    <property type="match status" value="1"/>
</dbReference>
<keyword evidence="2 4" id="KW-0547">Nucleotide-binding</keyword>
<evidence type="ECO:0000256" key="1">
    <source>
        <dbReference type="ARBA" id="ARBA00022598"/>
    </source>
</evidence>
<dbReference type="GO" id="GO:0016874">
    <property type="term" value="F:ligase activity"/>
    <property type="evidence" value="ECO:0007669"/>
    <property type="project" value="UniProtKB-KW"/>
</dbReference>
<organism evidence="6 7">
    <name type="scientific">Streptomyces nitrosporeus</name>
    <dbReference type="NCBI Taxonomy" id="28894"/>
    <lineage>
        <taxon>Bacteria</taxon>
        <taxon>Bacillati</taxon>
        <taxon>Actinomycetota</taxon>
        <taxon>Actinomycetes</taxon>
        <taxon>Kitasatosporales</taxon>
        <taxon>Streptomycetaceae</taxon>
        <taxon>Streptomyces</taxon>
    </lineage>
</organism>
<dbReference type="SUPFAM" id="SSF56059">
    <property type="entry name" value="Glutathione synthetase ATP-binding domain-like"/>
    <property type="match status" value="1"/>
</dbReference>
<evidence type="ECO:0000259" key="5">
    <source>
        <dbReference type="PROSITE" id="PS50975"/>
    </source>
</evidence>
<dbReference type="InterPro" id="IPR011761">
    <property type="entry name" value="ATP-grasp"/>
</dbReference>
<dbReference type="Gene3D" id="3.30.470.20">
    <property type="entry name" value="ATP-grasp fold, B domain"/>
    <property type="match status" value="1"/>
</dbReference>
<evidence type="ECO:0000256" key="4">
    <source>
        <dbReference type="PROSITE-ProRule" id="PRU00409"/>
    </source>
</evidence>
<protein>
    <submittedName>
        <fullName evidence="6">ATP-grasp domain-containing protein</fullName>
    </submittedName>
</protein>
<name>A0A5J6F8W3_9ACTN</name>
<sequence length="419" mass="43968">MTDPAPAPGRDRALAFIESNMTGTGVQALRLARDMGLNPLFVTNGMEKYETDPATAGAIRELAAGIRVCDTQDPDAVEKELRAHTLPVCGVVTVMEYYVPLATEAARRLGLPGLDPGAAQDARNKLRTRERCAAAGVPVPRFHFVLTEEEIDTALADTGLPCVVKPVDESASIGVELCRTRAEVRAAVAGIAGSAVNSKGQARVPGALLEQCLFGPEVSVETFTYDGRTHVLGVTDKLLGPTPHFVEFGHTFPSALGEQAGAAAAVAVSALAAIGFDFGPAHVEAKLTPDGPVLIEINARTGGDFIPDLVEHALGVALLEQSLRAHSGERPDLEPVRRRGAAIRFLAGRDGTVREVPDAGILEHFPAVVAHRVKAVAGQTTTWPANSHQRLGHVMAVADTAAQAAAAAEAALCHLAPRY</sequence>
<dbReference type="RefSeq" id="WP_150488041.1">
    <property type="nucleotide sequence ID" value="NZ_BMUV01000001.1"/>
</dbReference>
<gene>
    <name evidence="6" type="ORF">CP967_12430</name>
</gene>
<evidence type="ECO:0000256" key="3">
    <source>
        <dbReference type="ARBA" id="ARBA00022840"/>
    </source>
</evidence>
<dbReference type="AlphaFoldDB" id="A0A5J6F8W3"/>
<dbReference type="OrthoDB" id="24041at2"/>
<accession>A0A5J6F8W3</accession>
<dbReference type="Pfam" id="PF13535">
    <property type="entry name" value="ATP-grasp_4"/>
    <property type="match status" value="1"/>
</dbReference>